<evidence type="ECO:0000313" key="2">
    <source>
        <dbReference type="EMBL" id="ABR17296.1"/>
    </source>
</evidence>
<evidence type="ECO:0000256" key="1">
    <source>
        <dbReference type="SAM" id="SignalP"/>
    </source>
</evidence>
<dbReference type="InterPro" id="IPR002160">
    <property type="entry name" value="Prot_inh_Kunz-lg"/>
</dbReference>
<feature type="chain" id="PRO_5002874352" evidence="1">
    <location>
        <begin position="37"/>
        <end position="211"/>
    </location>
</feature>
<dbReference type="PANTHER" id="PTHR33107:SF5">
    <property type="entry name" value="KUNITZ TRYPSIN INHIBITOR 5"/>
    <property type="match status" value="1"/>
</dbReference>
<dbReference type="PROSITE" id="PS00283">
    <property type="entry name" value="SOYBEAN_KUNITZ"/>
    <property type="match status" value="1"/>
</dbReference>
<dbReference type="GO" id="GO:0004866">
    <property type="term" value="F:endopeptidase inhibitor activity"/>
    <property type="evidence" value="ECO:0007669"/>
    <property type="project" value="InterPro"/>
</dbReference>
<dbReference type="CDD" id="cd00178">
    <property type="entry name" value="beta-trefoil_STI"/>
    <property type="match status" value="1"/>
</dbReference>
<dbReference type="MEROPS" id="I03.022"/>
<dbReference type="EMBL" id="EF677474">
    <property type="protein sequence ID" value="ABR17296.1"/>
    <property type="molecule type" value="mRNA"/>
</dbReference>
<dbReference type="InterPro" id="IPR011065">
    <property type="entry name" value="Kunitz_inhibitor_STI-like_sf"/>
</dbReference>
<proteinExistence type="evidence at transcript level"/>
<keyword evidence="1" id="KW-0732">Signal</keyword>
<feature type="signal peptide" evidence="1">
    <location>
        <begin position="1"/>
        <end position="36"/>
    </location>
</feature>
<protein>
    <submittedName>
        <fullName evidence="2">Uncharacterized protein</fullName>
    </submittedName>
</protein>
<dbReference type="PANTHER" id="PTHR33107">
    <property type="entry name" value="KUNITZ TRYPSIN INHIBITOR 2"/>
    <property type="match status" value="1"/>
</dbReference>
<dbReference type="SUPFAM" id="SSF50386">
    <property type="entry name" value="STI-like"/>
    <property type="match status" value="1"/>
</dbReference>
<dbReference type="PRINTS" id="PR00291">
    <property type="entry name" value="KUNITZINHBTR"/>
</dbReference>
<accession>B8LNR6</accession>
<organism evidence="2">
    <name type="scientific">Picea sitchensis</name>
    <name type="common">Sitka spruce</name>
    <name type="synonym">Pinus sitchensis</name>
    <dbReference type="NCBI Taxonomy" id="3332"/>
    <lineage>
        <taxon>Eukaryota</taxon>
        <taxon>Viridiplantae</taxon>
        <taxon>Streptophyta</taxon>
        <taxon>Embryophyta</taxon>
        <taxon>Tracheophyta</taxon>
        <taxon>Spermatophyta</taxon>
        <taxon>Pinopsida</taxon>
        <taxon>Pinidae</taxon>
        <taxon>Conifers I</taxon>
        <taxon>Pinales</taxon>
        <taxon>Pinaceae</taxon>
        <taxon>Picea</taxon>
    </lineage>
</organism>
<dbReference type="InterPro" id="IPR056368">
    <property type="entry name" value="KTI1"/>
</dbReference>
<dbReference type="Gene3D" id="2.80.10.50">
    <property type="match status" value="1"/>
</dbReference>
<name>B8LNR6_PICSI</name>
<sequence length="211" mass="22893">MGSTSAWGTRRTMMQMVMVAITAFMLFINLPLQVQGAADVVDAEGNPVLVGGEYYVLPAVAGSGGGLTLKMRVNNSCPLYVAQENSEKSRGLPVVLRPAKGQRGNYSSVIVQEHVNLNVNMAAVTACVQSTAWSVQNDANTTKRFIKASDSSSLFQIVKAIDGDGYVLYFCPCNCRLVCTKVGIYVDGDEKRWLVINNSGEALRVQFQKNE</sequence>
<reference evidence="2" key="1">
    <citation type="submission" date="2007-06" db="EMBL/GenBank/DDBJ databases">
        <title>Full length cDNA sequences from Sitka Spruce (Picea sitchensis).</title>
        <authorList>
            <person name="Ralph S.G."/>
            <person name="Chun H.E."/>
            <person name="Liao N."/>
            <person name="Ali J."/>
            <person name="Reid K."/>
            <person name="Kolosova N."/>
            <person name="Cooper N."/>
            <person name="Cullis C."/>
            <person name="Jancsik S."/>
            <person name="Moore R."/>
            <person name="Mayo M."/>
            <person name="Wagner S."/>
            <person name="Holt R.A."/>
            <person name="Jones S.J.M."/>
            <person name="Marra M.A."/>
            <person name="Ritland C.E."/>
            <person name="Ritland K."/>
            <person name="Bohlmann J."/>
        </authorList>
    </citation>
    <scope>NUCLEOTIDE SEQUENCE</scope>
    <source>
        <tissue evidence="2">Green portion of the leader tissue</tissue>
    </source>
</reference>
<dbReference type="SMART" id="SM00452">
    <property type="entry name" value="STI"/>
    <property type="match status" value="1"/>
</dbReference>
<dbReference type="AlphaFoldDB" id="B8LNR6"/>
<dbReference type="Pfam" id="PF00197">
    <property type="entry name" value="Kunitz_legume"/>
    <property type="match status" value="1"/>
</dbReference>